<dbReference type="Pfam" id="PF00975">
    <property type="entry name" value="Thioesterase"/>
    <property type="match status" value="1"/>
</dbReference>
<dbReference type="EMBL" id="NTFS01000036">
    <property type="protein sequence ID" value="PAX59768.1"/>
    <property type="molecule type" value="Genomic_DNA"/>
</dbReference>
<dbReference type="Gene3D" id="2.30.38.10">
    <property type="entry name" value="Luciferase, Domain 3"/>
    <property type="match status" value="1"/>
</dbReference>
<keyword evidence="1" id="KW-0596">Phosphopantetheine</keyword>
<evidence type="ECO:0000256" key="2">
    <source>
        <dbReference type="ARBA" id="ARBA00022553"/>
    </source>
</evidence>
<dbReference type="Pfam" id="PF00550">
    <property type="entry name" value="PP-binding"/>
    <property type="match status" value="1"/>
</dbReference>
<dbReference type="SMART" id="SM00824">
    <property type="entry name" value="PKS_TE"/>
    <property type="match status" value="1"/>
</dbReference>
<proteinExistence type="predicted"/>
<dbReference type="InterPro" id="IPR000873">
    <property type="entry name" value="AMP-dep_synth/lig_dom"/>
</dbReference>
<dbReference type="Gene3D" id="1.10.1200.10">
    <property type="entry name" value="ACP-like"/>
    <property type="match status" value="1"/>
</dbReference>
<keyword evidence="5" id="KW-1185">Reference proteome</keyword>
<dbReference type="Proteomes" id="UP000218238">
    <property type="component" value="Unassembled WGS sequence"/>
</dbReference>
<dbReference type="PROSITE" id="PS00012">
    <property type="entry name" value="PHOSPHOPANTETHEINE"/>
    <property type="match status" value="1"/>
</dbReference>
<dbReference type="PANTHER" id="PTHR45527">
    <property type="entry name" value="NONRIBOSOMAL PEPTIDE SYNTHETASE"/>
    <property type="match status" value="1"/>
</dbReference>
<dbReference type="GO" id="GO:0031177">
    <property type="term" value="F:phosphopantetheine binding"/>
    <property type="evidence" value="ECO:0007669"/>
    <property type="project" value="InterPro"/>
</dbReference>
<dbReference type="Gene3D" id="3.40.50.1820">
    <property type="entry name" value="alpha/beta hydrolase"/>
    <property type="match status" value="1"/>
</dbReference>
<dbReference type="GO" id="GO:0043041">
    <property type="term" value="P:amino acid activation for nonribosomal peptide biosynthetic process"/>
    <property type="evidence" value="ECO:0007669"/>
    <property type="project" value="TreeGrafter"/>
</dbReference>
<dbReference type="SUPFAM" id="SSF47336">
    <property type="entry name" value="ACP-like"/>
    <property type="match status" value="1"/>
</dbReference>
<dbReference type="FunFam" id="3.40.50.12780:FF:000012">
    <property type="entry name" value="Non-ribosomal peptide synthetase"/>
    <property type="match status" value="1"/>
</dbReference>
<dbReference type="PROSITE" id="PS50075">
    <property type="entry name" value="CARRIER"/>
    <property type="match status" value="1"/>
</dbReference>
<dbReference type="AlphaFoldDB" id="A0A2A2TNQ9"/>
<dbReference type="FunFam" id="3.40.50.980:FF:000001">
    <property type="entry name" value="Non-ribosomal peptide synthetase"/>
    <property type="match status" value="1"/>
</dbReference>
<dbReference type="InterPro" id="IPR036736">
    <property type="entry name" value="ACP-like_sf"/>
</dbReference>
<gene>
    <name evidence="4" type="ORF">CK510_05450</name>
</gene>
<sequence>MQITDKENNLVLQLNNNFNTYSDELLIHKLFETQVEKTPNNIALISEEKQLTYRELNQRSNQLAHYLRDLGVKPEVFVGISLERSCEAIIALLAILKAGGAYLPFDPMSPQDRLLHILEDAQPRVLLTQQKYLENLPKYQQQQMQVLCWEDLKKIDNLGNRENLQNINTSENYAYIIYTSGSTGKPKGAFIPHRALSNHSVSIADNLQANDNVMQFASMNFDVAGEEIYPTLLSGGTVVLRPNTGIPTISEFHEFIQSKQLTVLNLPASYWHDWVLALDNFQMTLPDSVRLVIVGNEKVLPERLITWQKMIGKRVRWLNAYGLTETTITSTIYEPEIWIEKPFSVDSVPIGYAIANTQIYLLDESLQPVPQGTKGELYIGGMGIAKGYVNLPQLTAKRFIPNPFSNNSESPIFKTGDSARMLADGSIEVLGRVDYQVKIRGFRIQPEEIETALNQHPDVAQTIVIARENKLGEKHLFAYIILKQSNLITDKQLSIFLKDKLPEYMIPSAYIFLDAFPLTLNNKIDRHALPFPMQNSLQQIREISPARNFQEQQLIEIWEEILGIKPIGITDNFFDLGGNSLSALRMLAQIEQKLARKFPLSIFLLSPTIEKLADIIQQGEPKELWESLVPIQPHGDKRPLFCVHAIDGNVIVFKKLANLLGTDRPFYALQPYGIDGNEPLHTKVEDMAFHYIKEIRKIQPQGPYLLSGFSGGGVIAFEMAQQLISQGEKVDLLALFDTYNPIYFHKLSFSDWFNFRWQRFIPLKLREKNIYLSMLANNLFCKLRKITRIFSDVNSEEDLLILLASRGTDVSAIELNILTTQLATVNNYHPQKYPGKLILFRSSQQPWWIIGDRNLAWGEVAEEIEVRDIPGDHDNIVRESVIFLAKNLKDYLNCL</sequence>
<accession>A0A2A2TNQ9</accession>
<keyword evidence="2" id="KW-0597">Phosphoprotein</keyword>
<dbReference type="NCBIfam" id="TIGR01733">
    <property type="entry name" value="AA-adenyl-dom"/>
    <property type="match status" value="1"/>
</dbReference>
<dbReference type="RefSeq" id="WP_095720723.1">
    <property type="nucleotide sequence ID" value="NZ_NTFS01000036.1"/>
</dbReference>
<evidence type="ECO:0000259" key="3">
    <source>
        <dbReference type="PROSITE" id="PS50075"/>
    </source>
</evidence>
<evidence type="ECO:0000313" key="5">
    <source>
        <dbReference type="Proteomes" id="UP000218238"/>
    </source>
</evidence>
<dbReference type="OrthoDB" id="9757538at2"/>
<dbReference type="SUPFAM" id="SSF56801">
    <property type="entry name" value="Acetyl-CoA synthetase-like"/>
    <property type="match status" value="1"/>
</dbReference>
<comment type="caution">
    <text evidence="4">The sequence shown here is derived from an EMBL/GenBank/DDBJ whole genome shotgun (WGS) entry which is preliminary data.</text>
</comment>
<dbReference type="InterPro" id="IPR025110">
    <property type="entry name" value="AMP-bd_C"/>
</dbReference>
<dbReference type="PANTHER" id="PTHR45527:SF1">
    <property type="entry name" value="FATTY ACID SYNTHASE"/>
    <property type="match status" value="1"/>
</dbReference>
<evidence type="ECO:0000313" key="4">
    <source>
        <dbReference type="EMBL" id="PAX59768.1"/>
    </source>
</evidence>
<reference evidence="4 5" key="1">
    <citation type="submission" date="2017-08" db="EMBL/GenBank/DDBJ databases">
        <title>Draft genome sequence of filamentous cyanobacterium Calothrix elsteri CCALA 953.</title>
        <authorList>
            <person name="Gagunashvili A.N."/>
            <person name="Elster J."/>
            <person name="Andresson O.S."/>
        </authorList>
    </citation>
    <scope>NUCLEOTIDE SEQUENCE [LARGE SCALE GENOMIC DNA]</scope>
    <source>
        <strain evidence="4 5">CCALA 953</strain>
    </source>
</reference>
<dbReference type="InterPro" id="IPR029058">
    <property type="entry name" value="AB_hydrolase_fold"/>
</dbReference>
<dbReference type="InterPro" id="IPR020806">
    <property type="entry name" value="PKS_PP-bd"/>
</dbReference>
<dbReference type="InterPro" id="IPR020802">
    <property type="entry name" value="TesA-like"/>
</dbReference>
<feature type="domain" description="Carrier" evidence="3">
    <location>
        <begin position="545"/>
        <end position="620"/>
    </location>
</feature>
<dbReference type="InterPro" id="IPR006162">
    <property type="entry name" value="Ppantetheine_attach_site"/>
</dbReference>
<dbReference type="SUPFAM" id="SSF53474">
    <property type="entry name" value="alpha/beta-Hydrolases"/>
    <property type="match status" value="1"/>
</dbReference>
<protein>
    <submittedName>
        <fullName evidence="4">Amino acid adenylation protein</fullName>
    </submittedName>
</protein>
<dbReference type="Pfam" id="PF13193">
    <property type="entry name" value="AMP-binding_C"/>
    <property type="match status" value="1"/>
</dbReference>
<organism evidence="4 5">
    <name type="scientific">Brunnivagina elsteri CCALA 953</name>
    <dbReference type="NCBI Taxonomy" id="987040"/>
    <lineage>
        <taxon>Bacteria</taxon>
        <taxon>Bacillati</taxon>
        <taxon>Cyanobacteriota</taxon>
        <taxon>Cyanophyceae</taxon>
        <taxon>Nostocales</taxon>
        <taxon>Calotrichaceae</taxon>
        <taxon>Brunnivagina</taxon>
    </lineage>
</organism>
<dbReference type="Pfam" id="PF00501">
    <property type="entry name" value="AMP-binding"/>
    <property type="match status" value="1"/>
</dbReference>
<dbReference type="SMART" id="SM00823">
    <property type="entry name" value="PKS_PP"/>
    <property type="match status" value="1"/>
</dbReference>
<evidence type="ECO:0000256" key="1">
    <source>
        <dbReference type="ARBA" id="ARBA00022450"/>
    </source>
</evidence>
<dbReference type="InterPro" id="IPR020845">
    <property type="entry name" value="AMP-binding_CS"/>
</dbReference>
<name>A0A2A2TNQ9_9CYAN</name>
<dbReference type="InterPro" id="IPR045851">
    <property type="entry name" value="AMP-bd_C_sf"/>
</dbReference>
<dbReference type="GO" id="GO:0005737">
    <property type="term" value="C:cytoplasm"/>
    <property type="evidence" value="ECO:0007669"/>
    <property type="project" value="TreeGrafter"/>
</dbReference>
<dbReference type="Gene3D" id="3.30.300.30">
    <property type="match status" value="1"/>
</dbReference>
<dbReference type="PROSITE" id="PS00455">
    <property type="entry name" value="AMP_BINDING"/>
    <property type="match status" value="1"/>
</dbReference>
<dbReference type="InterPro" id="IPR010071">
    <property type="entry name" value="AA_adenyl_dom"/>
</dbReference>
<dbReference type="InterPro" id="IPR001031">
    <property type="entry name" value="Thioesterase"/>
</dbReference>
<dbReference type="InterPro" id="IPR009081">
    <property type="entry name" value="PP-bd_ACP"/>
</dbReference>
<dbReference type="GO" id="GO:0044550">
    <property type="term" value="P:secondary metabolite biosynthetic process"/>
    <property type="evidence" value="ECO:0007669"/>
    <property type="project" value="UniProtKB-ARBA"/>
</dbReference>
<dbReference type="Gene3D" id="3.40.50.980">
    <property type="match status" value="2"/>
</dbReference>
<dbReference type="FunFam" id="3.30.300.30:FF:000010">
    <property type="entry name" value="Enterobactin synthetase component F"/>
    <property type="match status" value="1"/>
</dbReference>